<name>A0A318S2Q2_9DEIO</name>
<proteinExistence type="inferred from homology"/>
<comment type="similarity">
    <text evidence="2">Belongs to the dGTPase family. Type 2 subfamily.</text>
</comment>
<keyword evidence="1 2" id="KW-0378">Hydrolase</keyword>
<dbReference type="InterPro" id="IPR050135">
    <property type="entry name" value="dGTPase-like"/>
</dbReference>
<dbReference type="NCBIfam" id="TIGR01353">
    <property type="entry name" value="dGTP_triPase"/>
    <property type="match status" value="1"/>
</dbReference>
<dbReference type="PANTHER" id="PTHR11373">
    <property type="entry name" value="DEOXYNUCLEOSIDE TRIPHOSPHATE TRIPHOSPHOHYDROLASE"/>
    <property type="match status" value="1"/>
</dbReference>
<keyword evidence="5" id="KW-1185">Reference proteome</keyword>
<dbReference type="PROSITE" id="PS51831">
    <property type="entry name" value="HD"/>
    <property type="match status" value="1"/>
</dbReference>
<evidence type="ECO:0000313" key="5">
    <source>
        <dbReference type="Proteomes" id="UP000248326"/>
    </source>
</evidence>
<dbReference type="InterPro" id="IPR026875">
    <property type="entry name" value="PHydrolase_assoc_dom"/>
</dbReference>
<comment type="caution">
    <text evidence="4">The sequence shown here is derived from an EMBL/GenBank/DDBJ whole genome shotgun (WGS) entry which is preliminary data.</text>
</comment>
<evidence type="ECO:0000259" key="3">
    <source>
        <dbReference type="PROSITE" id="PS51831"/>
    </source>
</evidence>
<dbReference type="CDD" id="cd00077">
    <property type="entry name" value="HDc"/>
    <property type="match status" value="1"/>
</dbReference>
<dbReference type="Pfam" id="PF13286">
    <property type="entry name" value="HD_assoc"/>
    <property type="match status" value="1"/>
</dbReference>
<reference evidence="4 5" key="1">
    <citation type="submission" date="2018-06" db="EMBL/GenBank/DDBJ databases">
        <title>Genomic Encyclopedia of Type Strains, Phase IV (KMG-IV): sequencing the most valuable type-strain genomes for metagenomic binning, comparative biology and taxonomic classification.</title>
        <authorList>
            <person name="Goeker M."/>
        </authorList>
    </citation>
    <scope>NUCLEOTIDE SEQUENCE [LARGE SCALE GENOMIC DNA]</scope>
    <source>
        <strain evidence="4 5">DSM 18048</strain>
    </source>
</reference>
<evidence type="ECO:0000256" key="1">
    <source>
        <dbReference type="ARBA" id="ARBA00022801"/>
    </source>
</evidence>
<dbReference type="GO" id="GO:0006203">
    <property type="term" value="P:dGTP catabolic process"/>
    <property type="evidence" value="ECO:0007669"/>
    <property type="project" value="TreeGrafter"/>
</dbReference>
<dbReference type="InterPro" id="IPR006261">
    <property type="entry name" value="dGTPase"/>
</dbReference>
<dbReference type="PANTHER" id="PTHR11373:SF43">
    <property type="entry name" value="DEOXYGUANOSINETRIPHOSPHATE TRIPHOSPHOHYDROLASE-LIKE PROTEIN"/>
    <property type="match status" value="1"/>
</dbReference>
<dbReference type="FunFam" id="1.10.3210.10:FF:000024">
    <property type="entry name" value="Deoxyguanosinetriphosphate triphosphohydrolase-like protein"/>
    <property type="match status" value="1"/>
</dbReference>
<dbReference type="Proteomes" id="UP000248326">
    <property type="component" value="Unassembled WGS sequence"/>
</dbReference>
<dbReference type="OrthoDB" id="9803619at2"/>
<dbReference type="Gene3D" id="1.10.3210.10">
    <property type="entry name" value="Hypothetical protein af1432"/>
    <property type="match status" value="1"/>
</dbReference>
<sequence>MLFDREQLQAHERAVLAPYATFSDASRGRAHPEPEVLGRTPFHEDRERVLHTAAFRRLQYKTQVFVNFEGDHYRTRLTHTLEVASVARNVSVSLGLNETLAETITLAHDLGHSPFGHAGERALNELMREHGGFEHNRQSVRVVTKLEERSSAHPGLNLTWETLEGLAKHEPLAEGDRTVGRPSLEAQLANVADSVAYNAHDLDDGLRSGLISPRDLRDVELWMYLVRRLGVDERDFGDRERRAVTRELLRWMTDDLIRESNRRLEDAGVHSPEDARSHPATLVCHSREARDLLADLGRFLFTHLYRHHQVVRQIHQAELILGALFDAYRARPALLPPNVRAREATSGLERTVCDYLAGMTDRFATDEYRRLFQPRAW</sequence>
<dbReference type="SMART" id="SM00471">
    <property type="entry name" value="HDc"/>
    <property type="match status" value="1"/>
</dbReference>
<dbReference type="AlphaFoldDB" id="A0A318S2Q2"/>
<dbReference type="GO" id="GO:0008832">
    <property type="term" value="F:dGTPase activity"/>
    <property type="evidence" value="ECO:0007669"/>
    <property type="project" value="TreeGrafter"/>
</dbReference>
<protein>
    <recommendedName>
        <fullName evidence="2">Deoxyguanosinetriphosphate triphosphohydrolase-like protein</fullName>
    </recommendedName>
</protein>
<evidence type="ECO:0000256" key="2">
    <source>
        <dbReference type="HAMAP-Rule" id="MF_01212"/>
    </source>
</evidence>
<dbReference type="EMBL" id="QJSX01000012">
    <property type="protein sequence ID" value="PYE52811.1"/>
    <property type="molecule type" value="Genomic_DNA"/>
</dbReference>
<gene>
    <name evidence="4" type="ORF">DES52_112132</name>
</gene>
<feature type="domain" description="HD" evidence="3">
    <location>
        <begin position="76"/>
        <end position="198"/>
    </location>
</feature>
<dbReference type="NCBIfam" id="NF002326">
    <property type="entry name" value="PRK01286.1-1"/>
    <property type="match status" value="1"/>
</dbReference>
<accession>A0A318S2Q2</accession>
<dbReference type="HAMAP" id="MF_01212">
    <property type="entry name" value="dGTPase_type2"/>
    <property type="match status" value="1"/>
</dbReference>
<dbReference type="SUPFAM" id="SSF109604">
    <property type="entry name" value="HD-domain/PDEase-like"/>
    <property type="match status" value="1"/>
</dbReference>
<dbReference type="InterPro" id="IPR003607">
    <property type="entry name" value="HD/PDEase_dom"/>
</dbReference>
<dbReference type="Pfam" id="PF01966">
    <property type="entry name" value="HD"/>
    <property type="match status" value="1"/>
</dbReference>
<organism evidence="4 5">
    <name type="scientific">Deinococcus yavapaiensis KR-236</name>
    <dbReference type="NCBI Taxonomy" id="694435"/>
    <lineage>
        <taxon>Bacteria</taxon>
        <taxon>Thermotogati</taxon>
        <taxon>Deinococcota</taxon>
        <taxon>Deinococci</taxon>
        <taxon>Deinococcales</taxon>
        <taxon>Deinococcaceae</taxon>
        <taxon>Deinococcus</taxon>
    </lineage>
</organism>
<dbReference type="InterPro" id="IPR006674">
    <property type="entry name" value="HD_domain"/>
</dbReference>
<evidence type="ECO:0000313" key="4">
    <source>
        <dbReference type="EMBL" id="PYE52811.1"/>
    </source>
</evidence>
<dbReference type="RefSeq" id="WP_110887695.1">
    <property type="nucleotide sequence ID" value="NZ_QJSX01000012.1"/>
</dbReference>
<dbReference type="InterPro" id="IPR023023">
    <property type="entry name" value="dNTPase_2"/>
</dbReference>